<dbReference type="Proteomes" id="UP000017127">
    <property type="component" value="Unassembled WGS sequence"/>
</dbReference>
<reference evidence="2 3" key="1">
    <citation type="journal article" date="2013" name="Front. Microbiol.">
        <title>Comparative genomic analyses of the cyanobacterium, Lyngbya aestuarii BL J, a powerful hydrogen producer.</title>
        <authorList>
            <person name="Kothari A."/>
            <person name="Vaughn M."/>
            <person name="Garcia-Pichel F."/>
        </authorList>
    </citation>
    <scope>NUCLEOTIDE SEQUENCE [LARGE SCALE GENOMIC DNA]</scope>
    <source>
        <strain evidence="2 3">BL J</strain>
    </source>
</reference>
<comment type="caution">
    <text evidence="2">The sequence shown here is derived from an EMBL/GenBank/DDBJ whole genome shotgun (WGS) entry which is preliminary data.</text>
</comment>
<organism evidence="2 3">
    <name type="scientific">Lyngbya aestuarii BL J</name>
    <dbReference type="NCBI Taxonomy" id="1348334"/>
    <lineage>
        <taxon>Bacteria</taxon>
        <taxon>Bacillati</taxon>
        <taxon>Cyanobacteriota</taxon>
        <taxon>Cyanophyceae</taxon>
        <taxon>Oscillatoriophycideae</taxon>
        <taxon>Oscillatoriales</taxon>
        <taxon>Microcoleaceae</taxon>
        <taxon>Lyngbya</taxon>
    </lineage>
</organism>
<evidence type="ECO:0000313" key="2">
    <source>
        <dbReference type="EMBL" id="ERT05827.1"/>
    </source>
</evidence>
<protein>
    <submittedName>
        <fullName evidence="2">Uncharacterized protein</fullName>
    </submittedName>
</protein>
<evidence type="ECO:0000256" key="1">
    <source>
        <dbReference type="SAM" id="MobiDB-lite"/>
    </source>
</evidence>
<keyword evidence="3" id="KW-1185">Reference proteome</keyword>
<dbReference type="AlphaFoldDB" id="U7QEX0"/>
<gene>
    <name evidence="2" type="ORF">M595_4209</name>
</gene>
<proteinExistence type="predicted"/>
<feature type="region of interest" description="Disordered" evidence="1">
    <location>
        <begin position="19"/>
        <end position="141"/>
    </location>
</feature>
<dbReference type="RefSeq" id="WP_023067943.1">
    <property type="nucleotide sequence ID" value="NZ_AUZM01000048.1"/>
</dbReference>
<feature type="compositionally biased region" description="Basic and acidic residues" evidence="1">
    <location>
        <begin position="32"/>
        <end position="51"/>
    </location>
</feature>
<evidence type="ECO:0000313" key="3">
    <source>
        <dbReference type="Proteomes" id="UP000017127"/>
    </source>
</evidence>
<feature type="compositionally biased region" description="Polar residues" evidence="1">
    <location>
        <begin position="94"/>
        <end position="105"/>
    </location>
</feature>
<feature type="compositionally biased region" description="Basic residues" evidence="1">
    <location>
        <begin position="57"/>
        <end position="67"/>
    </location>
</feature>
<sequence length="141" mass="15241">MIGKILGFNKKSDYFLELDDSKETQSAPSKPAQKEEAKPAPVEAKAKKEEPTPSAKTSKKTTTKAKAKPATPDAKEQAKATVEAISVKPKELPSFNNGLQSTPTGMTFAPDNLMKSASSSRRRPGPSMNMFKDMARQVGSR</sequence>
<name>U7QEX0_9CYAN</name>
<accession>U7QEX0</accession>
<dbReference type="EMBL" id="AUZM01000048">
    <property type="protein sequence ID" value="ERT05827.1"/>
    <property type="molecule type" value="Genomic_DNA"/>
</dbReference>
<dbReference type="OrthoDB" id="468587at2"/>